<dbReference type="Gene3D" id="3.40.630.30">
    <property type="match status" value="1"/>
</dbReference>
<dbReference type="Gene3D" id="1.20.910.10">
    <property type="entry name" value="Heme oxygenase-like"/>
    <property type="match status" value="1"/>
</dbReference>
<dbReference type="Pfam" id="PF14518">
    <property type="entry name" value="Haem_oxygenas_2"/>
    <property type="match status" value="1"/>
</dbReference>
<dbReference type="AlphaFoldDB" id="A0A975WVP8"/>
<name>A0A975WVP8_9BURK</name>
<evidence type="ECO:0000313" key="3">
    <source>
        <dbReference type="EMBL" id="SOY46292.1"/>
    </source>
</evidence>
<dbReference type="InterPro" id="IPR000182">
    <property type="entry name" value="GNAT_dom"/>
</dbReference>
<sequence length="435" mass="49387">MKDTVHFKWLSDLADAEAHLIAELVECTALDGAMLGYARRMSDDEAEGFMAELRYRISKGHSLALVGVDKGKPVFFCMMTRSAMPNCRHRAELSKGVVHPAYRGQHIIPQAFRKIVLKAESLGIEQLILDVRAGSRAHLLWQRFGFKSYGLLDDYARVGNEVYRGDFLAQPVCALRKHVFQDKPSKDRIGMIKRENFKEELRHVLHRNLTLGHPIFEELFDPMKPNLHLLRATALQGYQLTKNFLSYVEHLFFHCPLPKFKRALLINMYEEETGRLSRSDNHVVLMQNFLHAIGISDFERDAELPLPATSALINYRFDAVRDPAKYHIGAAAVMIASEGQNLETKAGEARHELFGRVYGLAEGDLRFFSVHQAEDVGHVEQGLNLVSELCTTARMQEEALFAVDHTCKLFYAMYENIYVENCRRAPGPIVLGGGR</sequence>
<dbReference type="InterPro" id="IPR016084">
    <property type="entry name" value="Haem_Oase-like_multi-hlx"/>
</dbReference>
<dbReference type="Pfam" id="PF00583">
    <property type="entry name" value="Acetyltransf_1"/>
    <property type="match status" value="1"/>
</dbReference>
<comment type="caution">
    <text evidence="3">The sequence shown here is derived from an EMBL/GenBank/DDBJ whole genome shotgun (WGS) entry which is preliminary data.</text>
</comment>
<dbReference type="GO" id="GO:0016747">
    <property type="term" value="F:acyltransferase activity, transferring groups other than amino-acyl groups"/>
    <property type="evidence" value="ECO:0007669"/>
    <property type="project" value="InterPro"/>
</dbReference>
<dbReference type="Proteomes" id="UP000256780">
    <property type="component" value="Chromosome CBM2587_a"/>
</dbReference>
<dbReference type="SMART" id="SM01236">
    <property type="entry name" value="Haem_oxygenase_2"/>
    <property type="match status" value="1"/>
</dbReference>
<gene>
    <name evidence="3" type="ORF">CBM2587_A160169</name>
</gene>
<dbReference type="PROSITE" id="PS51186">
    <property type="entry name" value="GNAT"/>
    <property type="match status" value="1"/>
</dbReference>
<dbReference type="SUPFAM" id="SSF55729">
    <property type="entry name" value="Acyl-CoA N-acyltransferases (Nat)"/>
    <property type="match status" value="1"/>
</dbReference>
<reference evidence="3 4" key="1">
    <citation type="submission" date="2018-01" db="EMBL/GenBank/DDBJ databases">
        <authorList>
            <person name="Clerissi C."/>
        </authorList>
    </citation>
    <scope>NUCLEOTIDE SEQUENCE [LARGE SCALE GENOMIC DNA]</scope>
    <source>
        <strain evidence="3">Cupriavidus sp. LMG 19464</strain>
    </source>
</reference>
<dbReference type="PANTHER" id="PTHR40279">
    <property type="entry name" value="PQQC-LIKE PROTEIN"/>
    <property type="match status" value="1"/>
</dbReference>
<dbReference type="InterPro" id="IPR016181">
    <property type="entry name" value="Acyl_CoA_acyltransferase"/>
</dbReference>
<dbReference type="CDD" id="cd04301">
    <property type="entry name" value="NAT_SF"/>
    <property type="match status" value="1"/>
</dbReference>
<dbReference type="InterPro" id="IPR039068">
    <property type="entry name" value="PqqC-like"/>
</dbReference>
<protein>
    <submittedName>
        <fullName evidence="3">Pyrroloquinoline quinone (Coenzyme PQQ) biosynthesis protein C (Modular protein)</fullName>
    </submittedName>
</protein>
<evidence type="ECO:0000256" key="1">
    <source>
        <dbReference type="ARBA" id="ARBA00023002"/>
    </source>
</evidence>
<accession>A0A975WVP8</accession>
<dbReference type="PANTHER" id="PTHR40279:SF3">
    <property type="entry name" value="4-AMINOBENZOATE SYNTHASE"/>
    <property type="match status" value="1"/>
</dbReference>
<evidence type="ECO:0000259" key="2">
    <source>
        <dbReference type="PROSITE" id="PS51186"/>
    </source>
</evidence>
<proteinExistence type="predicted"/>
<dbReference type="GO" id="GO:0016491">
    <property type="term" value="F:oxidoreductase activity"/>
    <property type="evidence" value="ECO:0007669"/>
    <property type="project" value="UniProtKB-KW"/>
</dbReference>
<evidence type="ECO:0000313" key="4">
    <source>
        <dbReference type="Proteomes" id="UP000256780"/>
    </source>
</evidence>
<dbReference type="EMBL" id="OFSQ01000008">
    <property type="protein sequence ID" value="SOY46292.1"/>
    <property type="molecule type" value="Genomic_DNA"/>
</dbReference>
<feature type="domain" description="N-acetyltransferase" evidence="2">
    <location>
        <begin position="22"/>
        <end position="169"/>
    </location>
</feature>
<dbReference type="SUPFAM" id="SSF48613">
    <property type="entry name" value="Heme oxygenase-like"/>
    <property type="match status" value="1"/>
</dbReference>
<keyword evidence="1" id="KW-0560">Oxidoreductase</keyword>
<dbReference type="OrthoDB" id="8617600at2"/>
<organism evidence="3 4">
    <name type="scientific">Cupriavidus taiwanensis</name>
    <dbReference type="NCBI Taxonomy" id="164546"/>
    <lineage>
        <taxon>Bacteria</taxon>
        <taxon>Pseudomonadati</taxon>
        <taxon>Pseudomonadota</taxon>
        <taxon>Betaproteobacteria</taxon>
        <taxon>Burkholderiales</taxon>
        <taxon>Burkholderiaceae</taxon>
        <taxon>Cupriavidus</taxon>
    </lineage>
</organism>
<dbReference type="RefSeq" id="WP_116356693.1">
    <property type="nucleotide sequence ID" value="NZ_LT976853.1"/>
</dbReference>